<dbReference type="Proteomes" id="UP000694565">
    <property type="component" value="Unplaced"/>
</dbReference>
<keyword evidence="3" id="KW-1185">Reference proteome</keyword>
<evidence type="ECO:0000313" key="2">
    <source>
        <dbReference type="Ensembl" id="ENSCLMP00005037136.1"/>
    </source>
</evidence>
<proteinExistence type="predicted"/>
<reference evidence="2" key="1">
    <citation type="submission" date="2025-08" db="UniProtKB">
        <authorList>
            <consortium name="Ensembl"/>
        </authorList>
    </citation>
    <scope>IDENTIFICATION</scope>
</reference>
<dbReference type="Ensembl" id="ENSCLMT00005038582.1">
    <property type="protein sequence ID" value="ENSCLMP00005037136.1"/>
    <property type="gene ID" value="ENSCLMG00005017669.1"/>
</dbReference>
<dbReference type="GeneTree" id="ENSGT00950000182856"/>
<dbReference type="InterPro" id="IPR013937">
    <property type="entry name" value="Sorting_nexin_C"/>
</dbReference>
<evidence type="ECO:0000259" key="1">
    <source>
        <dbReference type="Pfam" id="PF08628"/>
    </source>
</evidence>
<dbReference type="PANTHER" id="PTHR22775:SF50">
    <property type="entry name" value="SORTING NEXIN 19B"/>
    <property type="match status" value="1"/>
</dbReference>
<name>A0A8C3A5N5_CYCLU</name>
<dbReference type="GO" id="GO:0035091">
    <property type="term" value="F:phosphatidylinositol binding"/>
    <property type="evidence" value="ECO:0007669"/>
    <property type="project" value="TreeGrafter"/>
</dbReference>
<dbReference type="PANTHER" id="PTHR22775">
    <property type="entry name" value="SORTING NEXIN"/>
    <property type="match status" value="1"/>
</dbReference>
<organism evidence="2 3">
    <name type="scientific">Cyclopterus lumpus</name>
    <name type="common">Lumpsucker</name>
    <dbReference type="NCBI Taxonomy" id="8103"/>
    <lineage>
        <taxon>Eukaryota</taxon>
        <taxon>Metazoa</taxon>
        <taxon>Chordata</taxon>
        <taxon>Craniata</taxon>
        <taxon>Vertebrata</taxon>
        <taxon>Euteleostomi</taxon>
        <taxon>Actinopterygii</taxon>
        <taxon>Neopterygii</taxon>
        <taxon>Teleostei</taxon>
        <taxon>Neoteleostei</taxon>
        <taxon>Acanthomorphata</taxon>
        <taxon>Eupercaria</taxon>
        <taxon>Perciformes</taxon>
        <taxon>Cottioidei</taxon>
        <taxon>Cottales</taxon>
        <taxon>Cyclopteridae</taxon>
        <taxon>Cyclopterus</taxon>
    </lineage>
</organism>
<evidence type="ECO:0000313" key="3">
    <source>
        <dbReference type="Proteomes" id="UP000694565"/>
    </source>
</evidence>
<sequence length="167" mass="18744">MPGSRHTDCGGGSGGQPTVAEVIAPRQESSWSLAWLWLDVSVANLTSSAYWVAYLQVIQESVWPGGALPTAPRLERSRQQKDDTRRQALSCLMRLLPDLISDLLGSDKYKLCWQTALGSLQDPHINRHLVFCIFDLLLEFLVPEIPEEDFQRSLLRSLSKNPEKQLA</sequence>
<protein>
    <submittedName>
        <fullName evidence="2">Sorting nexin 19</fullName>
    </submittedName>
</protein>
<feature type="domain" description="Sorting nexin C-terminal" evidence="1">
    <location>
        <begin position="37"/>
        <end position="123"/>
    </location>
</feature>
<dbReference type="AlphaFoldDB" id="A0A8C3A5N5"/>
<accession>A0A8C3A5N5</accession>
<dbReference type="Pfam" id="PF08628">
    <property type="entry name" value="Nexin_C"/>
    <property type="match status" value="1"/>
</dbReference>
<reference evidence="2" key="2">
    <citation type="submission" date="2025-09" db="UniProtKB">
        <authorList>
            <consortium name="Ensembl"/>
        </authorList>
    </citation>
    <scope>IDENTIFICATION</scope>
</reference>